<gene>
    <name evidence="4" type="ORF">IFM89_032283</name>
</gene>
<evidence type="ECO:0000259" key="3">
    <source>
        <dbReference type="PROSITE" id="PS50927"/>
    </source>
</evidence>
<reference evidence="4 5" key="1">
    <citation type="submission" date="2020-10" db="EMBL/GenBank/DDBJ databases">
        <title>The Coptis chinensis genome and diversification of protoberbering-type alkaloids.</title>
        <authorList>
            <person name="Wang B."/>
            <person name="Shu S."/>
            <person name="Song C."/>
            <person name="Liu Y."/>
        </authorList>
    </citation>
    <scope>NUCLEOTIDE SEQUENCE [LARGE SCALE GENOMIC DNA]</scope>
    <source>
        <strain evidence="4">HL-2020</strain>
        <tissue evidence="4">Leaf</tissue>
    </source>
</reference>
<sequence>MLIGCDGVNSVGIQRPTFTGWCAARGIAEFPDGHNFEPKFMQFSGHGFRSGFIPCDQNNVYWFFTHSWSNKSGHGSIVSEDIIFSGDVLNSNEFIENGPYRFIMQSDCNLVLYMNRSRELWNSATNGRGTSCRATLQNNGNLVILSGTDVVWSSESARGPNNYRLIMQGDGNVVIYGATLYATNTVQSRS</sequence>
<feature type="domain" description="Bulb-type lectin" evidence="3">
    <location>
        <begin position="80"/>
        <end position="188"/>
    </location>
</feature>
<dbReference type="InterPro" id="IPR036426">
    <property type="entry name" value="Bulb-type_lectin_dom_sf"/>
</dbReference>
<evidence type="ECO:0000256" key="2">
    <source>
        <dbReference type="ARBA" id="ARBA00023033"/>
    </source>
</evidence>
<dbReference type="SMART" id="SM00108">
    <property type="entry name" value="B_lectin"/>
    <property type="match status" value="1"/>
</dbReference>
<dbReference type="Proteomes" id="UP000631114">
    <property type="component" value="Unassembled WGS sequence"/>
</dbReference>
<name>A0A835LD88_9MAGN</name>
<dbReference type="Gene3D" id="3.30.9.30">
    <property type="match status" value="1"/>
</dbReference>
<organism evidence="4 5">
    <name type="scientific">Coptis chinensis</name>
    <dbReference type="NCBI Taxonomy" id="261450"/>
    <lineage>
        <taxon>Eukaryota</taxon>
        <taxon>Viridiplantae</taxon>
        <taxon>Streptophyta</taxon>
        <taxon>Embryophyta</taxon>
        <taxon>Tracheophyta</taxon>
        <taxon>Spermatophyta</taxon>
        <taxon>Magnoliopsida</taxon>
        <taxon>Ranunculales</taxon>
        <taxon>Ranunculaceae</taxon>
        <taxon>Coptidoideae</taxon>
        <taxon>Coptis</taxon>
    </lineage>
</organism>
<keyword evidence="5" id="KW-1185">Reference proteome</keyword>
<comment type="caution">
    <text evidence="4">The sequence shown here is derived from an EMBL/GenBank/DDBJ whole genome shotgun (WGS) entry which is preliminary data.</text>
</comment>
<dbReference type="EMBL" id="JADFTS010000009">
    <property type="protein sequence ID" value="KAF9590275.1"/>
    <property type="molecule type" value="Genomic_DNA"/>
</dbReference>
<dbReference type="PROSITE" id="PS50927">
    <property type="entry name" value="BULB_LECTIN"/>
    <property type="match status" value="1"/>
</dbReference>
<dbReference type="InterPro" id="IPR001480">
    <property type="entry name" value="Bulb-type_lectin_dom"/>
</dbReference>
<dbReference type="SUPFAM" id="SSF51110">
    <property type="entry name" value="alpha-D-mannose-specific plant lectins"/>
    <property type="match status" value="1"/>
</dbReference>
<dbReference type="PANTHER" id="PTHR45934:SF28">
    <property type="entry name" value="OS03G0153100 PROTEIN"/>
    <property type="match status" value="1"/>
</dbReference>
<dbReference type="InterPro" id="IPR044560">
    <property type="entry name" value="MOase"/>
</dbReference>
<dbReference type="AlphaFoldDB" id="A0A835LD88"/>
<evidence type="ECO:0000256" key="1">
    <source>
        <dbReference type="ARBA" id="ARBA00023002"/>
    </source>
</evidence>
<keyword evidence="2" id="KW-0503">Monooxygenase</keyword>
<dbReference type="Gene3D" id="2.90.10.10">
    <property type="entry name" value="Bulb-type lectin domain"/>
    <property type="match status" value="1"/>
</dbReference>
<evidence type="ECO:0000313" key="5">
    <source>
        <dbReference type="Proteomes" id="UP000631114"/>
    </source>
</evidence>
<dbReference type="OrthoDB" id="758731at2759"/>
<evidence type="ECO:0000313" key="4">
    <source>
        <dbReference type="EMBL" id="KAF9590275.1"/>
    </source>
</evidence>
<dbReference type="PANTHER" id="PTHR45934">
    <property type="entry name" value="FAD/NAD(P)-BINDING OXIDOREDUCTASE FAMILY PROTEIN"/>
    <property type="match status" value="1"/>
</dbReference>
<dbReference type="CDD" id="cd00028">
    <property type="entry name" value="B_lectin"/>
    <property type="match status" value="1"/>
</dbReference>
<dbReference type="GO" id="GO:0004497">
    <property type="term" value="F:monooxygenase activity"/>
    <property type="evidence" value="ECO:0007669"/>
    <property type="project" value="UniProtKB-KW"/>
</dbReference>
<accession>A0A835LD88</accession>
<proteinExistence type="predicted"/>
<protein>
    <recommendedName>
        <fullName evidence="3">Bulb-type lectin domain-containing protein</fullName>
    </recommendedName>
</protein>
<keyword evidence="1" id="KW-0560">Oxidoreductase</keyword>